<feature type="compositionally biased region" description="Low complexity" evidence="2">
    <location>
        <begin position="1635"/>
        <end position="1649"/>
    </location>
</feature>
<feature type="domain" description="Dystroglycan-type cadherin-like" evidence="4">
    <location>
        <begin position="405"/>
        <end position="508"/>
    </location>
</feature>
<dbReference type="InParanoid" id="A0A0V0QZD7"/>
<feature type="compositionally biased region" description="Polar residues" evidence="2">
    <location>
        <begin position="1397"/>
        <end position="1406"/>
    </location>
</feature>
<sequence>MNILVAIQIKAIFILSILQQTYAQTILTPQYNTSVPNLQEQFDAFFPNTKIYDTIYFPVNLKCFMDYNNSTQFSYSLLTSGSFLSMTYTSAINYLLFQGTSTLSFINTTHVITLRVSNAHGYSDFQFQIDYNNVPPRVSDNYVSLQQEFDTQNPYPQIGKIISYKFIVNPFVDDDNDQMIYTAEYRILEPDGVTERQTWGQLTGTWYYFNPTDLSFQGKPTMVALNTYYEIRVKASDGFVESQYLHYTIELLNNKPRLNTNNLSLQEQFDQQYPVPYNIINKKLFFVTIYSIFIDDDNDQMTNTITYIDDPAEVSLYNSGNVNSVTWLTLASDKWILVNEKTLYFTGLPTINEIDTVIVFKVVTSDGFEESDPTFLKIDFSDGAPVPASSLQSAGALQQMFDKQNPNPQIEREIKFQIESIPFTDPENDPLTYQVQYQDPLASDTTAWLDLLSDNWFVFNENTYSFKGTPPVEYMDTLYNIRIRGYDGYKYSVYLYFTVDLENLPPAIYPDVDDLQTQFDSQVPNPQVEEEIYFQISQQPFYNQDSVDNLYWVVEYYDDDLGAYAELYDKWLEFNNATLVFQGTPSVDLINTNFKIKVTTNDGYKSSSSMYFTIDLSNYQPTLNLDIGTLQEQFDFLFENNQVIAHCKETFLFEYDSDTFSDKDDTSTESSLKYTAYIRKFSFQDQIWGQFIEITDNSDTWLYYNSKYSRFYGEPGVEDLASYEVKLVVSDGFDEIQNIFGFSVTNSPPYLNKNQNLQSQLTKNPVVDSDFEFEFSSSTFIDEDKDDLDFTITMENGDMIPDYLIFDGSSRSLSGKFTEIRKVNPTGLSAYFYQEALTFVIQGEDNGEELVSDILVIEVSPSFWYIFILVIKFSSPIVGTLGLYKYRILIFELICKKRYQYRRRIEGKVGERFNFHIPLILEDLICWNKYWNMTKANCIKNVPKNVSSSNWFQHFFITDDAELNKSAIQGLVIAQLKNDPQFKDQELNIEDIQADSTGHRLILGLAAKELISSNSLLSSLYKNIKYLMSQKSVFVYNSTKQEIENLESPKDWYKELIKISYQDFEILEKYEKEENAELEEPYADTEPLKKKKKNINKNQESDDLKGQFIIPNKFPELKIQRNKLKLIVKDLLISKYAGTQKPKKFNNNLSAKDKILNSKSKYYLLQDDKLIDKLVKLLEQGIISEALGSMDLDYQTTFRYNLCQGESLQVYEKDVVHIKALTKVQPKGLGDKIKSKLTWLKLDYEEIPAKENKKGFPDWLDLRVNQGIITIFGKPKRNNIGETKFQVKSRTGYIIREFWILVQENQNQQVSQEKENVNPFSKIQKLALGFNLNKNNNKNQQIIEINSDSDLEVSKQDIQKSGEKEIQNKYQNQKSDKENHQDQIIENKQDGEGEVLSNEQKNSSDSGVPVIQKKTSILRIKSQFKLNNNDDNEYQDIAKQFEEQNEDYDECKSENKSVISKSPDSHKNLIQSQDSDNKQLNKSQNSNKLIEEQIKKSDKNKIVKLNNKNKKGAYGQDQQESVYQKNLTSMFQFQKIDEISDLNDKKKILQEEDAQINQMLSELQKKKAAKQKQFIQKITVMGKILNLNKNKPYINNSCTNTEISQNSPSNLLLPQQNKQQTFKSQYYQLQHQKTSSESSPSNNNINNNDNNRKFQKFIIKKYIIPYDTEYRLTTQRRYYRLRLEIAKNWRLIR</sequence>
<feature type="domain" description="Dystroglycan-type cadherin-like" evidence="4">
    <location>
        <begin position="752"/>
        <end position="866"/>
    </location>
</feature>
<dbReference type="InterPro" id="IPR006644">
    <property type="entry name" value="Cadg"/>
</dbReference>
<dbReference type="SUPFAM" id="SSF49313">
    <property type="entry name" value="Cadherin-like"/>
    <property type="match status" value="4"/>
</dbReference>
<feature type="compositionally biased region" description="Basic and acidic residues" evidence="2">
    <location>
        <begin position="1374"/>
        <end position="1391"/>
    </location>
</feature>
<evidence type="ECO:0000313" key="6">
    <source>
        <dbReference type="Proteomes" id="UP000054937"/>
    </source>
</evidence>
<accession>A0A0V0QZD7</accession>
<organism evidence="5 6">
    <name type="scientific">Pseudocohnilembus persalinus</name>
    <name type="common">Ciliate</name>
    <dbReference type="NCBI Taxonomy" id="266149"/>
    <lineage>
        <taxon>Eukaryota</taxon>
        <taxon>Sar</taxon>
        <taxon>Alveolata</taxon>
        <taxon>Ciliophora</taxon>
        <taxon>Intramacronucleata</taxon>
        <taxon>Oligohymenophorea</taxon>
        <taxon>Scuticociliatia</taxon>
        <taxon>Philasterida</taxon>
        <taxon>Pseudocohnilembidae</taxon>
        <taxon>Pseudocohnilembus</taxon>
    </lineage>
</organism>
<feature type="region of interest" description="Disordered" evidence="2">
    <location>
        <begin position="1630"/>
        <end position="1650"/>
    </location>
</feature>
<feature type="domain" description="Dystroglycan-type cadherin-like" evidence="4">
    <location>
        <begin position="523"/>
        <end position="623"/>
    </location>
</feature>
<dbReference type="OrthoDB" id="10264738at2759"/>
<dbReference type="GO" id="GO:0016020">
    <property type="term" value="C:membrane"/>
    <property type="evidence" value="ECO:0007669"/>
    <property type="project" value="InterPro"/>
</dbReference>
<dbReference type="InterPro" id="IPR015919">
    <property type="entry name" value="Cadherin-like_sf"/>
</dbReference>
<dbReference type="EMBL" id="LDAU01000085">
    <property type="protein sequence ID" value="KRX07253.1"/>
    <property type="molecule type" value="Genomic_DNA"/>
</dbReference>
<dbReference type="SMART" id="SM00736">
    <property type="entry name" value="CADG"/>
    <property type="match status" value="3"/>
</dbReference>
<reference evidence="5 6" key="1">
    <citation type="journal article" date="2015" name="Sci. Rep.">
        <title>Genome of the facultative scuticociliatosis pathogen Pseudocohnilembus persalinus provides insight into its virulence through horizontal gene transfer.</title>
        <authorList>
            <person name="Xiong J."/>
            <person name="Wang G."/>
            <person name="Cheng J."/>
            <person name="Tian M."/>
            <person name="Pan X."/>
            <person name="Warren A."/>
            <person name="Jiang C."/>
            <person name="Yuan D."/>
            <person name="Miao W."/>
        </authorList>
    </citation>
    <scope>NUCLEOTIDE SEQUENCE [LARGE SCALE GENOMIC DNA]</scope>
    <source>
        <strain evidence="5">36N120E</strain>
    </source>
</reference>
<keyword evidence="1" id="KW-0175">Coiled coil</keyword>
<gene>
    <name evidence="5" type="ORF">PPERSA_00410</name>
</gene>
<feature type="region of interest" description="Disordered" evidence="2">
    <location>
        <begin position="1445"/>
        <end position="1487"/>
    </location>
</feature>
<keyword evidence="3" id="KW-0732">Signal</keyword>
<keyword evidence="6" id="KW-1185">Reference proteome</keyword>
<feature type="chain" id="PRO_5006867642" evidence="3">
    <location>
        <begin position="24"/>
        <end position="1693"/>
    </location>
</feature>
<evidence type="ECO:0000313" key="5">
    <source>
        <dbReference type="EMBL" id="KRX07253.1"/>
    </source>
</evidence>
<comment type="caution">
    <text evidence="5">The sequence shown here is derived from an EMBL/GenBank/DDBJ whole genome shotgun (WGS) entry which is preliminary data.</text>
</comment>
<evidence type="ECO:0000256" key="1">
    <source>
        <dbReference type="SAM" id="Coils"/>
    </source>
</evidence>
<name>A0A0V0QZD7_PSEPJ</name>
<feature type="compositionally biased region" description="Low complexity" evidence="2">
    <location>
        <begin position="1478"/>
        <end position="1487"/>
    </location>
</feature>
<protein>
    <submittedName>
        <fullName evidence="5">Cadherin-like protein</fullName>
    </submittedName>
</protein>
<dbReference type="GO" id="GO:0005509">
    <property type="term" value="F:calcium ion binding"/>
    <property type="evidence" value="ECO:0007669"/>
    <property type="project" value="InterPro"/>
</dbReference>
<feature type="coiled-coil region" evidence="1">
    <location>
        <begin position="1542"/>
        <end position="1569"/>
    </location>
</feature>
<dbReference type="Gene3D" id="2.60.40.10">
    <property type="entry name" value="Immunoglobulins"/>
    <property type="match status" value="2"/>
</dbReference>
<feature type="compositionally biased region" description="Basic and acidic residues" evidence="2">
    <location>
        <begin position="1355"/>
        <end position="1367"/>
    </location>
</feature>
<proteinExistence type="predicted"/>
<feature type="region of interest" description="Disordered" evidence="2">
    <location>
        <begin position="1355"/>
        <end position="1410"/>
    </location>
</feature>
<dbReference type="InterPro" id="IPR013783">
    <property type="entry name" value="Ig-like_fold"/>
</dbReference>
<evidence type="ECO:0000256" key="2">
    <source>
        <dbReference type="SAM" id="MobiDB-lite"/>
    </source>
</evidence>
<feature type="compositionally biased region" description="Polar residues" evidence="2">
    <location>
        <begin position="1456"/>
        <end position="1474"/>
    </location>
</feature>
<dbReference type="Proteomes" id="UP000054937">
    <property type="component" value="Unassembled WGS sequence"/>
</dbReference>
<feature type="signal peptide" evidence="3">
    <location>
        <begin position="1"/>
        <end position="23"/>
    </location>
</feature>
<evidence type="ECO:0000256" key="3">
    <source>
        <dbReference type="SAM" id="SignalP"/>
    </source>
</evidence>
<evidence type="ECO:0000259" key="4">
    <source>
        <dbReference type="SMART" id="SM00736"/>
    </source>
</evidence>